<dbReference type="PANTHER" id="PTHR10724">
    <property type="entry name" value="30S RIBOSOMAL PROTEIN S1"/>
    <property type="match status" value="1"/>
</dbReference>
<dbReference type="InterPro" id="IPR003029">
    <property type="entry name" value="S1_domain"/>
</dbReference>
<gene>
    <name evidence="5" type="ORF">KL86CLO1_11984</name>
</gene>
<dbReference type="SMART" id="SM00316">
    <property type="entry name" value="S1"/>
    <property type="match status" value="3"/>
</dbReference>
<protein>
    <submittedName>
        <fullName evidence="5">S1 RNA binding domain protein</fullName>
    </submittedName>
</protein>
<dbReference type="GO" id="GO:0006412">
    <property type="term" value="P:translation"/>
    <property type="evidence" value="ECO:0007669"/>
    <property type="project" value="TreeGrafter"/>
</dbReference>
<dbReference type="GO" id="GO:1990904">
    <property type="term" value="C:ribonucleoprotein complex"/>
    <property type="evidence" value="ECO:0007669"/>
    <property type="project" value="UniProtKB-KW"/>
</dbReference>
<dbReference type="GO" id="GO:0003735">
    <property type="term" value="F:structural constituent of ribosome"/>
    <property type="evidence" value="ECO:0007669"/>
    <property type="project" value="TreeGrafter"/>
</dbReference>
<evidence type="ECO:0000256" key="3">
    <source>
        <dbReference type="ARBA" id="ARBA00023274"/>
    </source>
</evidence>
<sequence>MPQPKGMVKLTCTFLPEGRLLNTPENKAACATKAGLLRAMERRQLLEGRAVLCDAEHNLVVSLGDFTGVIPRAEAALGIDDGSTREIAILSRVGKPVAFFVDSVESQEGVVHPVLSRRKAQEHSRAWLLETLEPGLVIPATVTHLEPFGAFVDIGCGIPSMIGIENISVSRIPNPGERFQVGQEIFAVVLAVQPEQGRVTLSHKELLGAWAENVERFSCGMTVPGYVRGVKDYGVFIELAPNLSGLAEPRSDLREGDRVSVYIKAILPERMKIKLLAIERLPPEPPPPPKYFITEGKLARWQYAPPVSRKAGMETIF</sequence>
<comment type="similarity">
    <text evidence="1">Belongs to the bacterial ribosomal protein bS1 family.</text>
</comment>
<dbReference type="Pfam" id="PF00575">
    <property type="entry name" value="S1"/>
    <property type="match status" value="1"/>
</dbReference>
<feature type="domain" description="S1 motif" evidence="4">
    <location>
        <begin position="220"/>
        <end position="246"/>
    </location>
</feature>
<evidence type="ECO:0000256" key="2">
    <source>
        <dbReference type="ARBA" id="ARBA00022980"/>
    </source>
</evidence>
<dbReference type="Gene3D" id="2.40.50.140">
    <property type="entry name" value="Nucleic acid-binding proteins"/>
    <property type="match status" value="2"/>
</dbReference>
<dbReference type="GO" id="GO:0003729">
    <property type="term" value="F:mRNA binding"/>
    <property type="evidence" value="ECO:0007669"/>
    <property type="project" value="TreeGrafter"/>
</dbReference>
<organism evidence="5">
    <name type="scientific">uncultured Eubacteriales bacterium</name>
    <dbReference type="NCBI Taxonomy" id="172733"/>
    <lineage>
        <taxon>Bacteria</taxon>
        <taxon>Bacillati</taxon>
        <taxon>Bacillota</taxon>
        <taxon>Clostridia</taxon>
        <taxon>Eubacteriales</taxon>
        <taxon>environmental samples</taxon>
    </lineage>
</organism>
<feature type="domain" description="S1 motif" evidence="4">
    <location>
        <begin position="135"/>
        <end position="204"/>
    </location>
</feature>
<evidence type="ECO:0000259" key="4">
    <source>
        <dbReference type="PROSITE" id="PS50126"/>
    </source>
</evidence>
<dbReference type="InterPro" id="IPR012340">
    <property type="entry name" value="NA-bd_OB-fold"/>
</dbReference>
<evidence type="ECO:0000256" key="1">
    <source>
        <dbReference type="ARBA" id="ARBA00006767"/>
    </source>
</evidence>
<evidence type="ECO:0000313" key="5">
    <source>
        <dbReference type="EMBL" id="SBW05063.1"/>
    </source>
</evidence>
<dbReference type="SUPFAM" id="SSF50249">
    <property type="entry name" value="Nucleic acid-binding proteins"/>
    <property type="match status" value="2"/>
</dbReference>
<reference evidence="5" key="1">
    <citation type="submission" date="2016-04" db="EMBL/GenBank/DDBJ databases">
        <authorList>
            <person name="Evans L.H."/>
            <person name="Alamgir A."/>
            <person name="Owens N."/>
            <person name="Weber N.D."/>
            <person name="Virtaneva K."/>
            <person name="Barbian K."/>
            <person name="Babar A."/>
            <person name="Rosenke K."/>
        </authorList>
    </citation>
    <scope>NUCLEOTIDE SEQUENCE</scope>
    <source>
        <strain evidence="5">86</strain>
    </source>
</reference>
<dbReference type="AlphaFoldDB" id="A0A212K074"/>
<proteinExistence type="inferred from homology"/>
<dbReference type="PROSITE" id="PS50126">
    <property type="entry name" value="S1"/>
    <property type="match status" value="2"/>
</dbReference>
<accession>A0A212K074</accession>
<keyword evidence="2" id="KW-0689">Ribosomal protein</keyword>
<name>A0A212K074_9FIRM</name>
<dbReference type="InterPro" id="IPR050437">
    <property type="entry name" value="Ribos_protein_bS1-like"/>
</dbReference>
<dbReference type="GO" id="GO:0005840">
    <property type="term" value="C:ribosome"/>
    <property type="evidence" value="ECO:0007669"/>
    <property type="project" value="UniProtKB-KW"/>
</dbReference>
<dbReference type="PANTHER" id="PTHR10724:SF7">
    <property type="entry name" value="SMALL RIBOSOMAL SUBUNIT PROTEIN BS1C"/>
    <property type="match status" value="1"/>
</dbReference>
<keyword evidence="3" id="KW-0687">Ribonucleoprotein</keyword>
<dbReference type="EMBL" id="FLUN01000001">
    <property type="protein sequence ID" value="SBW05063.1"/>
    <property type="molecule type" value="Genomic_DNA"/>
</dbReference>